<comment type="caution">
    <text evidence="2">The sequence shown here is derived from an EMBL/GenBank/DDBJ whole genome shotgun (WGS) entry which is preliminary data.</text>
</comment>
<gene>
    <name evidence="2" type="ORF">H5410_017626</name>
</gene>
<dbReference type="AlphaFoldDB" id="A0A9J6A0J4"/>
<dbReference type="PANTHER" id="PTHR47481">
    <property type="match status" value="1"/>
</dbReference>
<feature type="compositionally biased region" description="Polar residues" evidence="1">
    <location>
        <begin position="246"/>
        <end position="263"/>
    </location>
</feature>
<evidence type="ECO:0000313" key="2">
    <source>
        <dbReference type="EMBL" id="KAG5617802.1"/>
    </source>
</evidence>
<sequence>MGETSSSSMMPSSSPNLAHQLPVKLTSSNYLLWKTQFMPMIFACGLNHHIDGTTQIPPQFLDDTNTKSNPVYTVWLREEQLVLSWIVASVSESILPQLVGATTTRAAWDKLVAAYASGSRPYIRELKSQLHTLRRDNVSIESYVQKAKGIADKLTALQHPVSNDDLVEFVLAGLGPSYRPFTRSLESRHEEITFDALYGLLLNEEQQLKRDEALTVIAPTAQYTQSSFSTTHGRGRGRGGRGHGRSSNYIFQPSQNRGSHNYAHTNSTSSQAWIYAQLFVIAVKDVVVPPSITNAKSDPLNITLPFQNFVSPSNVPPMIPQSSVPTPISNQLSPSLYIESLTNPRSLTYVDPIILDTHITLDPPSQDDAFLMV</sequence>
<organism evidence="2 3">
    <name type="scientific">Solanum commersonii</name>
    <name type="common">Commerson's wild potato</name>
    <name type="synonym">Commerson's nightshade</name>
    <dbReference type="NCBI Taxonomy" id="4109"/>
    <lineage>
        <taxon>Eukaryota</taxon>
        <taxon>Viridiplantae</taxon>
        <taxon>Streptophyta</taxon>
        <taxon>Embryophyta</taxon>
        <taxon>Tracheophyta</taxon>
        <taxon>Spermatophyta</taxon>
        <taxon>Magnoliopsida</taxon>
        <taxon>eudicotyledons</taxon>
        <taxon>Gunneridae</taxon>
        <taxon>Pentapetalae</taxon>
        <taxon>asterids</taxon>
        <taxon>lamiids</taxon>
        <taxon>Solanales</taxon>
        <taxon>Solanaceae</taxon>
        <taxon>Solanoideae</taxon>
        <taxon>Solaneae</taxon>
        <taxon>Solanum</taxon>
    </lineage>
</organism>
<feature type="region of interest" description="Disordered" evidence="1">
    <location>
        <begin position="225"/>
        <end position="263"/>
    </location>
</feature>
<name>A0A9J6A0J4_SOLCO</name>
<dbReference type="OrthoDB" id="1912561at2759"/>
<dbReference type="PANTHER" id="PTHR47481:SF5">
    <property type="entry name" value="RIBONUCLEASE H-LIKE DOMAIN, GAG-PRE-INTEGRASE DOMAIN, GAG-POLYPEPTIDE OF LTR COPIA-TYPE-RELATED"/>
    <property type="match status" value="1"/>
</dbReference>
<dbReference type="Pfam" id="PF14223">
    <property type="entry name" value="Retrotran_gag_2"/>
    <property type="match status" value="1"/>
</dbReference>
<dbReference type="EMBL" id="JACXVP010000003">
    <property type="protein sequence ID" value="KAG5617802.1"/>
    <property type="molecule type" value="Genomic_DNA"/>
</dbReference>
<protein>
    <submittedName>
        <fullName evidence="2">Uncharacterized protein</fullName>
    </submittedName>
</protein>
<evidence type="ECO:0000256" key="1">
    <source>
        <dbReference type="SAM" id="MobiDB-lite"/>
    </source>
</evidence>
<dbReference type="Proteomes" id="UP000824120">
    <property type="component" value="Chromosome 3"/>
</dbReference>
<proteinExistence type="predicted"/>
<evidence type="ECO:0000313" key="3">
    <source>
        <dbReference type="Proteomes" id="UP000824120"/>
    </source>
</evidence>
<feature type="compositionally biased region" description="Basic residues" evidence="1">
    <location>
        <begin position="233"/>
        <end position="244"/>
    </location>
</feature>
<keyword evidence="3" id="KW-1185">Reference proteome</keyword>
<reference evidence="2 3" key="1">
    <citation type="submission" date="2020-09" db="EMBL/GenBank/DDBJ databases">
        <title>De no assembly of potato wild relative species, Solanum commersonii.</title>
        <authorList>
            <person name="Cho K."/>
        </authorList>
    </citation>
    <scope>NUCLEOTIDE SEQUENCE [LARGE SCALE GENOMIC DNA]</scope>
    <source>
        <strain evidence="2">LZ3.2</strain>
        <tissue evidence="2">Leaf</tissue>
    </source>
</reference>
<accession>A0A9J6A0J4</accession>